<proteinExistence type="predicted"/>
<feature type="compositionally biased region" description="Polar residues" evidence="1">
    <location>
        <begin position="45"/>
        <end position="59"/>
    </location>
</feature>
<evidence type="ECO:0000313" key="3">
    <source>
        <dbReference type="Proteomes" id="UP001378592"/>
    </source>
</evidence>
<evidence type="ECO:0000256" key="1">
    <source>
        <dbReference type="SAM" id="MobiDB-lite"/>
    </source>
</evidence>
<feature type="region of interest" description="Disordered" evidence="1">
    <location>
        <begin position="128"/>
        <end position="158"/>
    </location>
</feature>
<gene>
    <name evidence="2" type="ORF">R5R35_009819</name>
</gene>
<feature type="compositionally biased region" description="Low complexity" evidence="1">
    <location>
        <begin position="24"/>
        <end position="44"/>
    </location>
</feature>
<protein>
    <submittedName>
        <fullName evidence="2">Uncharacterized protein</fullName>
    </submittedName>
</protein>
<name>A0AAN9VYB6_9ORTH</name>
<feature type="compositionally biased region" description="Basic and acidic residues" evidence="1">
    <location>
        <begin position="8"/>
        <end position="17"/>
    </location>
</feature>
<feature type="region of interest" description="Disordered" evidence="1">
    <location>
        <begin position="1"/>
        <end position="113"/>
    </location>
</feature>
<organism evidence="2 3">
    <name type="scientific">Gryllus longicercus</name>
    <dbReference type="NCBI Taxonomy" id="2509291"/>
    <lineage>
        <taxon>Eukaryota</taxon>
        <taxon>Metazoa</taxon>
        <taxon>Ecdysozoa</taxon>
        <taxon>Arthropoda</taxon>
        <taxon>Hexapoda</taxon>
        <taxon>Insecta</taxon>
        <taxon>Pterygota</taxon>
        <taxon>Neoptera</taxon>
        <taxon>Polyneoptera</taxon>
        <taxon>Orthoptera</taxon>
        <taxon>Ensifera</taxon>
        <taxon>Gryllidea</taxon>
        <taxon>Grylloidea</taxon>
        <taxon>Gryllidae</taxon>
        <taxon>Gryllinae</taxon>
        <taxon>Gryllus</taxon>
    </lineage>
</organism>
<dbReference type="Proteomes" id="UP001378592">
    <property type="component" value="Unassembled WGS sequence"/>
</dbReference>
<comment type="caution">
    <text evidence="2">The sequence shown here is derived from an EMBL/GenBank/DDBJ whole genome shotgun (WGS) entry which is preliminary data.</text>
</comment>
<evidence type="ECO:0000313" key="2">
    <source>
        <dbReference type="EMBL" id="KAK7866394.1"/>
    </source>
</evidence>
<dbReference type="EMBL" id="JAZDUA010000148">
    <property type="protein sequence ID" value="KAK7866394.1"/>
    <property type="molecule type" value="Genomic_DNA"/>
</dbReference>
<reference evidence="2 3" key="1">
    <citation type="submission" date="2024-03" db="EMBL/GenBank/DDBJ databases">
        <title>The genome assembly and annotation of the cricket Gryllus longicercus Weissman &amp; Gray.</title>
        <authorList>
            <person name="Szrajer S."/>
            <person name="Gray D."/>
            <person name="Ylla G."/>
        </authorList>
    </citation>
    <scope>NUCLEOTIDE SEQUENCE [LARGE SCALE GENOMIC DNA]</scope>
    <source>
        <strain evidence="2">DAG 2021-001</strain>
        <tissue evidence="2">Whole body minus gut</tissue>
    </source>
</reference>
<keyword evidence="3" id="KW-1185">Reference proteome</keyword>
<feature type="compositionally biased region" description="Low complexity" evidence="1">
    <location>
        <begin position="65"/>
        <end position="107"/>
    </location>
</feature>
<accession>A0AAN9VYB6</accession>
<dbReference type="AlphaFoldDB" id="A0AAN9VYB6"/>
<sequence>MEIQPPTSRDDSCRMEDASPPSPAISTVTVPSTSSLPSSSTPSAHQSTRPAVPSPSVSVLTRAKPPSSSRAAPAPTSTSSVAEPASRAMTTASPGRSPPAASSSGAPATPPRPRLLLVAVKTPEKLRLEWGEQPASDPAKDSTSLLQEAHRPSGEMLASEDDCHHMSHLAAIVKTAACLGDMNSQVIVKIDDEQYPVETFLRTCTQEVNYQCEGLVNDSTSVTNIVNIETHEDEHEMAFKNDTSQWPFESIDRTSDVIVKSDEDTIIGSPLSEVVIKVSESDNMVHDIASRNLQEYKAAFKPKIVRVDHTSKSLRNLPVQIEHQDKGDSWPTWPTAVVTIEIEGTDNEDI</sequence>